<organism evidence="6 7">
    <name type="scientific">Kaistia terrae</name>
    <dbReference type="NCBI Taxonomy" id="537017"/>
    <lineage>
        <taxon>Bacteria</taxon>
        <taxon>Pseudomonadati</taxon>
        <taxon>Pseudomonadota</taxon>
        <taxon>Alphaproteobacteria</taxon>
        <taxon>Hyphomicrobiales</taxon>
        <taxon>Kaistiaceae</taxon>
        <taxon>Kaistia</taxon>
    </lineage>
</organism>
<dbReference type="InterPro" id="IPR052032">
    <property type="entry name" value="ATP-dep_AA_Ligase"/>
</dbReference>
<feature type="domain" description="ATP-grasp" evidence="5">
    <location>
        <begin position="123"/>
        <end position="295"/>
    </location>
</feature>
<dbReference type="EMBL" id="JBHSML010000002">
    <property type="protein sequence ID" value="MFC5515316.1"/>
    <property type="molecule type" value="Genomic_DNA"/>
</dbReference>
<dbReference type="Pfam" id="PF02655">
    <property type="entry name" value="ATP-grasp_3"/>
    <property type="match status" value="1"/>
</dbReference>
<evidence type="ECO:0000256" key="4">
    <source>
        <dbReference type="PROSITE-ProRule" id="PRU00409"/>
    </source>
</evidence>
<dbReference type="Proteomes" id="UP001596150">
    <property type="component" value="Unassembled WGS sequence"/>
</dbReference>
<evidence type="ECO:0000259" key="5">
    <source>
        <dbReference type="PROSITE" id="PS50975"/>
    </source>
</evidence>
<evidence type="ECO:0000256" key="2">
    <source>
        <dbReference type="ARBA" id="ARBA00022741"/>
    </source>
</evidence>
<name>A0ABW0PRP3_9HYPH</name>
<dbReference type="SUPFAM" id="SSF56059">
    <property type="entry name" value="Glutathione synthetase ATP-binding domain-like"/>
    <property type="match status" value="1"/>
</dbReference>
<keyword evidence="7" id="KW-1185">Reference proteome</keyword>
<keyword evidence="1" id="KW-0436">Ligase</keyword>
<dbReference type="PROSITE" id="PS50975">
    <property type="entry name" value="ATP_GRASP"/>
    <property type="match status" value="1"/>
</dbReference>
<dbReference type="Gene3D" id="3.40.50.20">
    <property type="match status" value="1"/>
</dbReference>
<protein>
    <submittedName>
        <fullName evidence="6">ATP-grasp domain-containing protein</fullName>
    </submittedName>
</protein>
<gene>
    <name evidence="6" type="ORF">ACFPP9_05995</name>
</gene>
<dbReference type="PANTHER" id="PTHR43585:SF2">
    <property type="entry name" value="ATP-GRASP ENZYME FSQD"/>
    <property type="match status" value="1"/>
</dbReference>
<evidence type="ECO:0000256" key="3">
    <source>
        <dbReference type="ARBA" id="ARBA00022840"/>
    </source>
</evidence>
<evidence type="ECO:0000313" key="6">
    <source>
        <dbReference type="EMBL" id="MFC5515316.1"/>
    </source>
</evidence>
<sequence>MKHLTILISSAGRRVGLIECFRQSAATAGISLDVLACDMDPGMSAACSAADGAFAVPPYGDPAFVDAMIEIVRNHKVDLVVPTIDPELTPLAASLDRFEALGARVHVSPPCVIDLARDKLRTAEVLGAAGVPVPWTVPFEVGRVATELSNGPAFLKPSAGSASRGIRIVNGPDDLPDAADEPMVLQQLLVGPEFTVNLFVDQAGVMRSAVAHRRLRVRAGEVEKGRTERDPMFRSLAEGVARALPEARGVLCFQVIVDRETGPRVFEVNARFGGGYPLAHHAGAEYARWLLEEVAALPSTAHDDWRAGVLMLRYDAAIFEG</sequence>
<proteinExistence type="predicted"/>
<evidence type="ECO:0000313" key="7">
    <source>
        <dbReference type="Proteomes" id="UP001596150"/>
    </source>
</evidence>
<keyword evidence="3 4" id="KW-0067">ATP-binding</keyword>
<keyword evidence="2 4" id="KW-0547">Nucleotide-binding</keyword>
<comment type="caution">
    <text evidence="6">The sequence shown here is derived from an EMBL/GenBank/DDBJ whole genome shotgun (WGS) entry which is preliminary data.</text>
</comment>
<dbReference type="Gene3D" id="3.30.1490.20">
    <property type="entry name" value="ATP-grasp fold, A domain"/>
    <property type="match status" value="1"/>
</dbReference>
<dbReference type="InterPro" id="IPR003806">
    <property type="entry name" value="ATP-grasp_PylC-type"/>
</dbReference>
<dbReference type="PANTHER" id="PTHR43585">
    <property type="entry name" value="FUMIPYRROLE BIOSYNTHESIS PROTEIN C"/>
    <property type="match status" value="1"/>
</dbReference>
<reference evidence="7" key="1">
    <citation type="journal article" date="2019" name="Int. J. Syst. Evol. Microbiol.">
        <title>The Global Catalogue of Microorganisms (GCM) 10K type strain sequencing project: providing services to taxonomists for standard genome sequencing and annotation.</title>
        <authorList>
            <consortium name="The Broad Institute Genomics Platform"/>
            <consortium name="The Broad Institute Genome Sequencing Center for Infectious Disease"/>
            <person name="Wu L."/>
            <person name="Ma J."/>
        </authorList>
    </citation>
    <scope>NUCLEOTIDE SEQUENCE [LARGE SCALE GENOMIC DNA]</scope>
    <source>
        <strain evidence="7">KACC 12633</strain>
    </source>
</reference>
<dbReference type="InterPro" id="IPR013815">
    <property type="entry name" value="ATP_grasp_subdomain_1"/>
</dbReference>
<dbReference type="InterPro" id="IPR048764">
    <property type="entry name" value="PylC_N"/>
</dbReference>
<evidence type="ECO:0000256" key="1">
    <source>
        <dbReference type="ARBA" id="ARBA00022598"/>
    </source>
</evidence>
<dbReference type="InterPro" id="IPR011761">
    <property type="entry name" value="ATP-grasp"/>
</dbReference>
<dbReference type="Gene3D" id="3.30.470.20">
    <property type="entry name" value="ATP-grasp fold, B domain"/>
    <property type="match status" value="1"/>
</dbReference>
<accession>A0ABW0PRP3</accession>
<dbReference type="RefSeq" id="WP_266343308.1">
    <property type="nucleotide sequence ID" value="NZ_JAPKNH010000002.1"/>
</dbReference>
<dbReference type="Pfam" id="PF21360">
    <property type="entry name" value="PylC-like_N"/>
    <property type="match status" value="1"/>
</dbReference>